<dbReference type="Pfam" id="PF01459">
    <property type="entry name" value="Porin_3"/>
    <property type="match status" value="1"/>
</dbReference>
<keyword evidence="3" id="KW-0813">Transport</keyword>
<proteinExistence type="inferred from homology"/>
<gene>
    <name evidence="9" type="ORF">KIW84_040419</name>
</gene>
<dbReference type="InterPro" id="IPR023614">
    <property type="entry name" value="Porin_dom_sf"/>
</dbReference>
<evidence type="ECO:0000256" key="3">
    <source>
        <dbReference type="ARBA" id="ARBA00022448"/>
    </source>
</evidence>
<sequence>MNGSPYAAPATLTLYQKLALNLTGRKKLPENAAGPARPPPQTVRNSVHVFVFFPVILFGFNSNSFCGRRSRLCNYCESFGMLADLLYKDYNFNHKFTLSVPSSSGLGLTATGFKKDQYFVGDINSLYKNGNVTVDVKVDTYSNVSTKVTLNDVFHRKKVALSFNIPDHKSGKLDVQYLHPHAAIDSSIGLNPAPQLELSAAIGSKDVSMGAEVGFNTTSASFSKYNAGITFNKPDFSATLMLADKGEALKASYIHYVDRPDGLTVAAELVHRLSSSENRFTIGTSQSIDPKTVLKTRFSDDGKAAFQCQRAWRPNSLITLSAEYDSTKIFGSPAKFGLALALKP</sequence>
<evidence type="ECO:0000256" key="7">
    <source>
        <dbReference type="ARBA" id="ARBA00023114"/>
    </source>
</evidence>
<dbReference type="InterPro" id="IPR001925">
    <property type="entry name" value="Porin_Euk"/>
</dbReference>
<dbReference type="Proteomes" id="UP001058974">
    <property type="component" value="Chromosome 4"/>
</dbReference>
<dbReference type="Gene3D" id="2.40.160.10">
    <property type="entry name" value="Porin"/>
    <property type="match status" value="1"/>
</dbReference>
<dbReference type="GO" id="GO:0015288">
    <property type="term" value="F:porin activity"/>
    <property type="evidence" value="ECO:0007669"/>
    <property type="project" value="UniProtKB-KW"/>
</dbReference>
<dbReference type="GO" id="GO:0008308">
    <property type="term" value="F:voltage-gated monoatomic anion channel activity"/>
    <property type="evidence" value="ECO:0007669"/>
    <property type="project" value="InterPro"/>
</dbReference>
<organism evidence="9 10">
    <name type="scientific">Pisum sativum</name>
    <name type="common">Garden pea</name>
    <name type="synonym">Lathyrus oleraceus</name>
    <dbReference type="NCBI Taxonomy" id="3888"/>
    <lineage>
        <taxon>Eukaryota</taxon>
        <taxon>Viridiplantae</taxon>
        <taxon>Streptophyta</taxon>
        <taxon>Embryophyta</taxon>
        <taxon>Tracheophyta</taxon>
        <taxon>Spermatophyta</taxon>
        <taxon>Magnoliopsida</taxon>
        <taxon>eudicotyledons</taxon>
        <taxon>Gunneridae</taxon>
        <taxon>Pentapetalae</taxon>
        <taxon>rosids</taxon>
        <taxon>fabids</taxon>
        <taxon>Fabales</taxon>
        <taxon>Fabaceae</taxon>
        <taxon>Papilionoideae</taxon>
        <taxon>50 kb inversion clade</taxon>
        <taxon>NPAAA clade</taxon>
        <taxon>Hologalegina</taxon>
        <taxon>IRL clade</taxon>
        <taxon>Fabeae</taxon>
        <taxon>Lathyrus</taxon>
    </lineage>
</organism>
<comment type="caution">
    <text evidence="9">The sequence shown here is derived from an EMBL/GenBank/DDBJ whole genome shotgun (WGS) entry which is preliminary data.</text>
</comment>
<keyword evidence="7" id="KW-0626">Porin</keyword>
<dbReference type="GO" id="GO:0046930">
    <property type="term" value="C:pore complex"/>
    <property type="evidence" value="ECO:0007669"/>
    <property type="project" value="UniProtKB-KW"/>
</dbReference>
<evidence type="ECO:0000256" key="5">
    <source>
        <dbReference type="ARBA" id="ARBA00022692"/>
    </source>
</evidence>
<dbReference type="InterPro" id="IPR027246">
    <property type="entry name" value="Porin_Euk/Tom40"/>
</dbReference>
<dbReference type="FunFam" id="2.40.160.10:FF:000003">
    <property type="entry name" value="Outer mitochondrial membrane protein porin"/>
    <property type="match status" value="1"/>
</dbReference>
<keyword evidence="10" id="KW-1185">Reference proteome</keyword>
<evidence type="ECO:0000256" key="4">
    <source>
        <dbReference type="ARBA" id="ARBA00022452"/>
    </source>
</evidence>
<evidence type="ECO:0000313" key="9">
    <source>
        <dbReference type="EMBL" id="KAI5414954.1"/>
    </source>
</evidence>
<protein>
    <recommendedName>
        <fullName evidence="11">Mitochondrial outer membrane protein porin 6</fullName>
    </recommendedName>
</protein>
<dbReference type="AlphaFoldDB" id="A0A9D5AQ20"/>
<accession>A0A9D5AQ20</accession>
<keyword evidence="8" id="KW-0472">Membrane</keyword>
<dbReference type="PANTHER" id="PTHR11743:SF27">
    <property type="entry name" value="MITOCHONDRIAL OUTER MEMBRANE PROTEIN PORIN 4"/>
    <property type="match status" value="1"/>
</dbReference>
<comment type="subcellular location">
    <subcellularLocation>
        <location evidence="1">Membrane</location>
    </subcellularLocation>
</comment>
<reference evidence="9 10" key="1">
    <citation type="journal article" date="2022" name="Nat. Genet.">
        <title>Improved pea reference genome and pan-genome highlight genomic features and evolutionary characteristics.</title>
        <authorList>
            <person name="Yang T."/>
            <person name="Liu R."/>
            <person name="Luo Y."/>
            <person name="Hu S."/>
            <person name="Wang D."/>
            <person name="Wang C."/>
            <person name="Pandey M.K."/>
            <person name="Ge S."/>
            <person name="Xu Q."/>
            <person name="Li N."/>
            <person name="Li G."/>
            <person name="Huang Y."/>
            <person name="Saxena R.K."/>
            <person name="Ji Y."/>
            <person name="Li M."/>
            <person name="Yan X."/>
            <person name="He Y."/>
            <person name="Liu Y."/>
            <person name="Wang X."/>
            <person name="Xiang C."/>
            <person name="Varshney R.K."/>
            <person name="Ding H."/>
            <person name="Gao S."/>
            <person name="Zong X."/>
        </authorList>
    </citation>
    <scope>NUCLEOTIDE SEQUENCE [LARGE SCALE GENOMIC DNA]</scope>
    <source>
        <strain evidence="9 10">cv. Zhongwan 6</strain>
    </source>
</reference>
<keyword evidence="4" id="KW-1134">Transmembrane beta strand</keyword>
<dbReference type="Gramene" id="Psat04G0041900-T1">
    <property type="protein sequence ID" value="KAI5414954.1"/>
    <property type="gene ID" value="KIW84_040419"/>
</dbReference>
<keyword evidence="6" id="KW-0406">Ion transport</keyword>
<evidence type="ECO:0008006" key="11">
    <source>
        <dbReference type="Google" id="ProtNLM"/>
    </source>
</evidence>
<evidence type="ECO:0000313" key="10">
    <source>
        <dbReference type="Proteomes" id="UP001058974"/>
    </source>
</evidence>
<evidence type="ECO:0000256" key="8">
    <source>
        <dbReference type="ARBA" id="ARBA00023136"/>
    </source>
</evidence>
<evidence type="ECO:0000256" key="2">
    <source>
        <dbReference type="ARBA" id="ARBA00009624"/>
    </source>
</evidence>
<comment type="similarity">
    <text evidence="2">Belongs to the eukaryotic mitochondrial porin (TC 1.B.8.1) family.</text>
</comment>
<dbReference type="PANTHER" id="PTHR11743">
    <property type="entry name" value="VOLTAGE-DEPENDENT ANION-SELECTIVE CHANNEL"/>
    <property type="match status" value="1"/>
</dbReference>
<evidence type="ECO:0000256" key="6">
    <source>
        <dbReference type="ARBA" id="ARBA00023065"/>
    </source>
</evidence>
<dbReference type="EMBL" id="JAMSHJ010000004">
    <property type="protein sequence ID" value="KAI5414954.1"/>
    <property type="molecule type" value="Genomic_DNA"/>
</dbReference>
<name>A0A9D5AQ20_PEA</name>
<evidence type="ECO:0000256" key="1">
    <source>
        <dbReference type="ARBA" id="ARBA00004370"/>
    </source>
</evidence>
<keyword evidence="5" id="KW-0812">Transmembrane</keyword>
<dbReference type="GO" id="GO:0005741">
    <property type="term" value="C:mitochondrial outer membrane"/>
    <property type="evidence" value="ECO:0007669"/>
    <property type="project" value="InterPro"/>
</dbReference>
<dbReference type="CDD" id="cd07306">
    <property type="entry name" value="Porin3_VDAC"/>
    <property type="match status" value="1"/>
</dbReference>